<keyword evidence="2" id="KW-1185">Reference proteome</keyword>
<name>A0A1R4ERM5_9MICC</name>
<gene>
    <name evidence="1" type="ORF">FM101_00370</name>
</gene>
<proteinExistence type="predicted"/>
<dbReference type="Pfam" id="PF13376">
    <property type="entry name" value="OmdA"/>
    <property type="match status" value="1"/>
</dbReference>
<dbReference type="AlphaFoldDB" id="A0A1R4ERM5"/>
<dbReference type="RefSeq" id="WP_086993805.1">
    <property type="nucleotide sequence ID" value="NZ_FUHW01000002.1"/>
</dbReference>
<protein>
    <submittedName>
        <fullName evidence="1">Putative periplasmic membrane protein</fullName>
    </submittedName>
</protein>
<dbReference type="EMBL" id="FUHW01000002">
    <property type="protein sequence ID" value="SJM46229.1"/>
    <property type="molecule type" value="Genomic_DNA"/>
</dbReference>
<evidence type="ECO:0000313" key="2">
    <source>
        <dbReference type="Proteomes" id="UP000195913"/>
    </source>
</evidence>
<sequence length="206" mass="22513">MAITLPELLVPDAAVWREWLAEHHTEAAGVRLVLHKQGGKTTTLTRAAALDEALCFGWIDGQAGRRDEGSYLLRFTPRRSGSAWSAINVGLVDRLVGAGRMAPAGMAEVEAARADGRWDSAYVGQATAKPSEELSAALDANPAAGMAYARLNSTNRYALYYRIHTLKREESKTRKIAEFVAMLERGQAPYAQPGFAEAPKRRNTRT</sequence>
<organism evidence="1 2">
    <name type="scientific">Arthrobacter rhombi</name>
    <dbReference type="NCBI Taxonomy" id="71253"/>
    <lineage>
        <taxon>Bacteria</taxon>
        <taxon>Bacillati</taxon>
        <taxon>Actinomycetota</taxon>
        <taxon>Actinomycetes</taxon>
        <taxon>Micrococcales</taxon>
        <taxon>Micrococcaceae</taxon>
        <taxon>Arthrobacter</taxon>
    </lineage>
</organism>
<evidence type="ECO:0000313" key="1">
    <source>
        <dbReference type="EMBL" id="SJM46229.1"/>
    </source>
</evidence>
<dbReference type="Proteomes" id="UP000195913">
    <property type="component" value="Unassembled WGS sequence"/>
</dbReference>
<accession>A0A1R4ERM5</accession>
<reference evidence="1 2" key="1">
    <citation type="submission" date="2017-02" db="EMBL/GenBank/DDBJ databases">
        <authorList>
            <person name="Peterson S.W."/>
        </authorList>
    </citation>
    <scope>NUCLEOTIDE SEQUENCE [LARGE SCALE GENOMIC DNA]</scope>
    <source>
        <strain evidence="1 2">B Ar 00.02</strain>
    </source>
</reference>